<dbReference type="Pfam" id="PF03464">
    <property type="entry name" value="eRF1_2"/>
    <property type="match status" value="1"/>
</dbReference>
<evidence type="ECO:0000256" key="4">
    <source>
        <dbReference type="ARBA" id="ARBA00022490"/>
    </source>
</evidence>
<evidence type="ECO:0000259" key="7">
    <source>
        <dbReference type="SMART" id="SM01194"/>
    </source>
</evidence>
<dbReference type="Proteomes" id="UP001372338">
    <property type="component" value="Unassembled WGS sequence"/>
</dbReference>
<proteinExistence type="inferred from homology"/>
<comment type="function">
    <text evidence="6">Component of the Pelota-HBS1L complex, a complex that recognizes stalled ribosomes and triggers the No-Go Decay (NGD) pathway. In the Pelota-HBS1L complex, pelo recognizes ribosomes stalled at the 3' end of an mRNA and engages stalled ribosomes by destabilizing mRNA in the mRNA channel.</text>
</comment>
<dbReference type="InterPro" id="IPR005141">
    <property type="entry name" value="eRF1_2"/>
</dbReference>
<dbReference type="InterPro" id="IPR029064">
    <property type="entry name" value="Ribosomal_eL30-like_sf"/>
</dbReference>
<keyword evidence="5 6" id="KW-0479">Metal-binding</keyword>
<dbReference type="SUPFAM" id="SSF53137">
    <property type="entry name" value="Translational machinery components"/>
    <property type="match status" value="1"/>
</dbReference>
<dbReference type="Pfam" id="PF26356">
    <property type="entry name" value="Pelota_N"/>
    <property type="match status" value="1"/>
</dbReference>
<evidence type="ECO:0000256" key="1">
    <source>
        <dbReference type="ARBA" id="ARBA00001968"/>
    </source>
</evidence>
<dbReference type="InterPro" id="IPR005140">
    <property type="entry name" value="eRF1_Pelota-like_N"/>
</dbReference>
<comment type="subcellular location">
    <subcellularLocation>
        <location evidence="2 6">Cytoplasm</location>
    </subcellularLocation>
</comment>
<comment type="caution">
    <text evidence="8">The sequence shown here is derived from an EMBL/GenBank/DDBJ whole genome shotgun (WGS) entry which is preliminary data.</text>
</comment>
<dbReference type="GO" id="GO:0046872">
    <property type="term" value="F:metal ion binding"/>
    <property type="evidence" value="ECO:0007669"/>
    <property type="project" value="UniProtKB-KW"/>
</dbReference>
<dbReference type="Gene3D" id="3.30.1330.30">
    <property type="match status" value="1"/>
</dbReference>
<evidence type="ECO:0000256" key="2">
    <source>
        <dbReference type="ARBA" id="ARBA00004496"/>
    </source>
</evidence>
<keyword evidence="9" id="KW-1185">Reference proteome</keyword>
<dbReference type="InterPro" id="IPR058547">
    <property type="entry name" value="Pelota_N"/>
</dbReference>
<gene>
    <name evidence="8" type="ORF">RIF29_39856</name>
</gene>
<evidence type="ECO:0000313" key="9">
    <source>
        <dbReference type="Proteomes" id="UP001372338"/>
    </source>
</evidence>
<organism evidence="8 9">
    <name type="scientific">Crotalaria pallida</name>
    <name type="common">Smooth rattlebox</name>
    <name type="synonym">Crotalaria striata</name>
    <dbReference type="NCBI Taxonomy" id="3830"/>
    <lineage>
        <taxon>Eukaryota</taxon>
        <taxon>Viridiplantae</taxon>
        <taxon>Streptophyta</taxon>
        <taxon>Embryophyta</taxon>
        <taxon>Tracheophyta</taxon>
        <taxon>Spermatophyta</taxon>
        <taxon>Magnoliopsida</taxon>
        <taxon>eudicotyledons</taxon>
        <taxon>Gunneridae</taxon>
        <taxon>Pentapetalae</taxon>
        <taxon>rosids</taxon>
        <taxon>fabids</taxon>
        <taxon>Fabales</taxon>
        <taxon>Fabaceae</taxon>
        <taxon>Papilionoideae</taxon>
        <taxon>50 kb inversion clade</taxon>
        <taxon>genistoids sensu lato</taxon>
        <taxon>core genistoids</taxon>
        <taxon>Crotalarieae</taxon>
        <taxon>Crotalaria</taxon>
    </lineage>
</organism>
<name>A0AAN9HQ59_CROPI</name>
<evidence type="ECO:0000256" key="3">
    <source>
        <dbReference type="ARBA" id="ARBA00009504"/>
    </source>
</evidence>
<dbReference type="Pfam" id="PF03465">
    <property type="entry name" value="eRF1_3"/>
    <property type="match status" value="1"/>
</dbReference>
<sequence>MKLLDKIDLVVNQTGTVKIVPQESDDLWLLYNLITPGDVVSSETTRKVHLESSNKSTPASRVKLTLHLKVTCRDFHKDSSTLRVQGRNLDANPYVPQGAFHSFTLEINKALEIRKKVWGCGDVEALRESAEKVSCSEGDVVAVIMQRGHAEIYLLGKGVTTLCSKIEGSSSSTGGRKGASSLKGTWNVFFREVFGSITKHVDFKVVKSMVIASNGSTKDEFRRFLLSEAKRLRIKSIEDNKSRILVVGLECTNKGNNNNDHLKEVFGDTTVMNSIKDSKVGLEIRALRELWDMVCSNSDRACYGPKSVESAQEMRAIETLLITDELYRSNEIGIRQKYERLVKSVKESGGKALVYSSMHVLAQQLQQLTGVAAILRFPLPDLEEQDSN</sequence>
<accession>A0AAN9HQ59</accession>
<dbReference type="SMART" id="SM01194">
    <property type="entry name" value="eRF1_1"/>
    <property type="match status" value="1"/>
</dbReference>
<dbReference type="FunFam" id="2.30.30.870:FF:000002">
    <property type="entry name" value="Protein pelota homolog"/>
    <property type="match status" value="1"/>
</dbReference>
<dbReference type="Gene3D" id="3.30.420.60">
    <property type="entry name" value="eRF1 domain 2"/>
    <property type="match status" value="1"/>
</dbReference>
<dbReference type="GO" id="GO:0032790">
    <property type="term" value="P:ribosome disassembly"/>
    <property type="evidence" value="ECO:0007669"/>
    <property type="project" value="TreeGrafter"/>
</dbReference>
<dbReference type="EMBL" id="JAYWIO010000008">
    <property type="protein sequence ID" value="KAK7245026.1"/>
    <property type="molecule type" value="Genomic_DNA"/>
</dbReference>
<dbReference type="InterPro" id="IPR005142">
    <property type="entry name" value="eRF1_3"/>
</dbReference>
<dbReference type="InterPro" id="IPR004405">
    <property type="entry name" value="TF_pelota"/>
</dbReference>
<dbReference type="Gene3D" id="2.30.30.870">
    <property type="entry name" value="Pelota, domain A"/>
    <property type="match status" value="1"/>
</dbReference>
<comment type="cofactor">
    <cofactor evidence="1 6">
        <name>a divalent metal cation</name>
        <dbReference type="ChEBI" id="CHEBI:60240"/>
    </cofactor>
</comment>
<dbReference type="InterPro" id="IPR038069">
    <property type="entry name" value="Pelota/DOM34_N"/>
</dbReference>
<dbReference type="NCBIfam" id="TIGR00111">
    <property type="entry name" value="pelota"/>
    <property type="match status" value="1"/>
</dbReference>
<dbReference type="PANTHER" id="PTHR10853:SF3">
    <property type="entry name" value="EUKARYOTIC RELEASE FACTOR 1 (ERF1) FAMILY PROTEIN"/>
    <property type="match status" value="1"/>
</dbReference>
<dbReference type="GO" id="GO:0071025">
    <property type="term" value="P:RNA surveillance"/>
    <property type="evidence" value="ECO:0007669"/>
    <property type="project" value="InterPro"/>
</dbReference>
<dbReference type="AlphaFoldDB" id="A0AAN9HQ59"/>
<dbReference type="GO" id="GO:0070651">
    <property type="term" value="P:nonfunctional rRNA decay"/>
    <property type="evidence" value="ECO:0007669"/>
    <property type="project" value="TreeGrafter"/>
</dbReference>
<dbReference type="GO" id="GO:0005737">
    <property type="term" value="C:cytoplasm"/>
    <property type="evidence" value="ECO:0007669"/>
    <property type="project" value="UniProtKB-SubCell"/>
</dbReference>
<dbReference type="SUPFAM" id="SSF55315">
    <property type="entry name" value="L30e-like"/>
    <property type="match status" value="1"/>
</dbReference>
<dbReference type="GO" id="GO:0070481">
    <property type="term" value="P:nuclear-transcribed mRNA catabolic process, non-stop decay"/>
    <property type="evidence" value="ECO:0007669"/>
    <property type="project" value="InterPro"/>
</dbReference>
<evidence type="ECO:0000256" key="6">
    <source>
        <dbReference type="RuleBase" id="RU362019"/>
    </source>
</evidence>
<dbReference type="PANTHER" id="PTHR10853">
    <property type="entry name" value="PELOTA"/>
    <property type="match status" value="1"/>
</dbReference>
<evidence type="ECO:0000256" key="5">
    <source>
        <dbReference type="ARBA" id="ARBA00022723"/>
    </source>
</evidence>
<protein>
    <recommendedName>
        <fullName evidence="6">Protein pelota homolog</fullName>
    </recommendedName>
</protein>
<comment type="similarity">
    <text evidence="3 6">Belongs to the eukaryotic release factor 1 family. Pelota subfamily.</text>
</comment>
<dbReference type="InterPro" id="IPR042226">
    <property type="entry name" value="eFR1_2_sf"/>
</dbReference>
<keyword evidence="4 6" id="KW-0963">Cytoplasm</keyword>
<dbReference type="FunFam" id="3.30.1330.30:FF:000008">
    <property type="entry name" value="Protein pelota homolog"/>
    <property type="match status" value="1"/>
</dbReference>
<dbReference type="GO" id="GO:0070966">
    <property type="term" value="P:nuclear-transcribed mRNA catabolic process, no-go decay"/>
    <property type="evidence" value="ECO:0007669"/>
    <property type="project" value="InterPro"/>
</dbReference>
<feature type="domain" description="eRF1/Pelota-like N-terminal" evidence="7">
    <location>
        <begin position="1"/>
        <end position="131"/>
    </location>
</feature>
<reference evidence="8 9" key="1">
    <citation type="submission" date="2024-01" db="EMBL/GenBank/DDBJ databases">
        <title>The genomes of 5 underutilized Papilionoideae crops provide insights into root nodulation and disease resistanc.</title>
        <authorList>
            <person name="Yuan L."/>
        </authorList>
    </citation>
    <scope>NUCLEOTIDE SEQUENCE [LARGE SCALE GENOMIC DNA]</scope>
    <source>
        <strain evidence="8">ZHUSHIDOU_FW_LH</strain>
        <tissue evidence="8">Leaf</tissue>
    </source>
</reference>
<dbReference type="SUPFAM" id="SSF159065">
    <property type="entry name" value="Dom34/Pelota N-terminal domain-like"/>
    <property type="match status" value="1"/>
</dbReference>
<evidence type="ECO:0000313" key="8">
    <source>
        <dbReference type="EMBL" id="KAK7245026.1"/>
    </source>
</evidence>